<keyword evidence="6" id="KW-0687">Ribonucleoprotein</keyword>
<dbReference type="GO" id="GO:0003729">
    <property type="term" value="F:mRNA binding"/>
    <property type="evidence" value="ECO:0007669"/>
    <property type="project" value="EnsemblPlants"/>
</dbReference>
<dbReference type="OMA" id="IVPSYME"/>
<evidence type="ECO:0000259" key="8">
    <source>
        <dbReference type="PROSITE" id="PS51295"/>
    </source>
</evidence>
<dbReference type="Proteomes" id="UP000006591">
    <property type="component" value="Chromosome 5"/>
</dbReference>
<dbReference type="PANTHER" id="PTHR46247">
    <property type="entry name" value="CRS2-ASSOCIATED FACTOR 1, CHLOROPLASTIC"/>
    <property type="match status" value="1"/>
</dbReference>
<keyword evidence="4" id="KW-0809">Transit peptide</keyword>
<evidence type="ECO:0000256" key="5">
    <source>
        <dbReference type="ARBA" id="ARBA00023187"/>
    </source>
</evidence>
<evidence type="ECO:0000313" key="10">
    <source>
        <dbReference type="Proteomes" id="UP000006591"/>
    </source>
</evidence>
<feature type="domain" description="CRM" evidence="8">
    <location>
        <begin position="183"/>
        <end position="279"/>
    </location>
</feature>
<dbReference type="HOGENOM" id="CLU_012688_0_0_1"/>
<protein>
    <recommendedName>
        <fullName evidence="8">CRM domain-containing protein</fullName>
    </recommendedName>
</protein>
<evidence type="ECO:0000256" key="2">
    <source>
        <dbReference type="ARBA" id="ARBA00022737"/>
    </source>
</evidence>
<proteinExistence type="predicted"/>
<keyword evidence="5" id="KW-0508">mRNA splicing</keyword>
<dbReference type="SMART" id="SM01103">
    <property type="entry name" value="CRS1_YhbY"/>
    <property type="match status" value="2"/>
</dbReference>
<dbReference type="FunFam" id="3.30.110.60:FF:000002">
    <property type="entry name" value="CRS2-associated factor 1, chloroplastic"/>
    <property type="match status" value="1"/>
</dbReference>
<keyword evidence="2" id="KW-0677">Repeat</keyword>
<organism evidence="9">
    <name type="scientific">Oryza nivara</name>
    <name type="common">Indian wild rice</name>
    <name type="synonym">Oryza sativa f. spontanea</name>
    <dbReference type="NCBI Taxonomy" id="4536"/>
    <lineage>
        <taxon>Eukaryota</taxon>
        <taxon>Viridiplantae</taxon>
        <taxon>Streptophyta</taxon>
        <taxon>Embryophyta</taxon>
        <taxon>Tracheophyta</taxon>
        <taxon>Spermatophyta</taxon>
        <taxon>Magnoliopsida</taxon>
        <taxon>Liliopsida</taxon>
        <taxon>Poales</taxon>
        <taxon>Poaceae</taxon>
        <taxon>BOP clade</taxon>
        <taxon>Oryzoideae</taxon>
        <taxon>Oryzeae</taxon>
        <taxon>Oryzinae</taxon>
        <taxon>Oryza</taxon>
    </lineage>
</organism>
<evidence type="ECO:0000256" key="4">
    <source>
        <dbReference type="ARBA" id="ARBA00022946"/>
    </source>
</evidence>
<name>A0A0E0HC04_ORYNI</name>
<evidence type="ECO:0000313" key="9">
    <source>
        <dbReference type="EnsemblPlants" id="ONIVA05G10470.1"/>
    </source>
</evidence>
<reference evidence="9" key="2">
    <citation type="submission" date="2018-04" db="EMBL/GenBank/DDBJ databases">
        <title>OnivRS2 (Oryza nivara Reference Sequence Version 2).</title>
        <authorList>
            <person name="Zhang J."/>
            <person name="Kudrna D."/>
            <person name="Lee S."/>
            <person name="Talag J."/>
            <person name="Rajasekar S."/>
            <person name="Welchert J."/>
            <person name="Hsing Y.-I."/>
            <person name="Wing R.A."/>
        </authorList>
    </citation>
    <scope>NUCLEOTIDE SEQUENCE [LARGE SCALE GENOMIC DNA]</scope>
    <source>
        <strain evidence="9">SL10</strain>
    </source>
</reference>
<evidence type="ECO:0000256" key="7">
    <source>
        <dbReference type="PROSITE-ProRule" id="PRU00626"/>
    </source>
</evidence>
<evidence type="ECO:0000256" key="3">
    <source>
        <dbReference type="ARBA" id="ARBA00022884"/>
    </source>
</evidence>
<dbReference type="GO" id="GO:1990904">
    <property type="term" value="C:ribonucleoprotein complex"/>
    <property type="evidence" value="ECO:0007669"/>
    <property type="project" value="UniProtKB-KW"/>
</dbReference>
<dbReference type="Pfam" id="PF01985">
    <property type="entry name" value="CRS1_YhbY"/>
    <property type="match status" value="2"/>
</dbReference>
<dbReference type="STRING" id="4536.A0A0E0HC04"/>
<dbReference type="InterPro" id="IPR001890">
    <property type="entry name" value="RNA-binding_CRM"/>
</dbReference>
<dbReference type="GO" id="GO:0006397">
    <property type="term" value="P:mRNA processing"/>
    <property type="evidence" value="ECO:0007669"/>
    <property type="project" value="UniProtKB-KW"/>
</dbReference>
<evidence type="ECO:0000256" key="6">
    <source>
        <dbReference type="ARBA" id="ARBA00023274"/>
    </source>
</evidence>
<dbReference type="EnsemblPlants" id="ONIVA05G10470.1">
    <property type="protein sequence ID" value="ONIVA05G10470.1"/>
    <property type="gene ID" value="ONIVA05G10470"/>
</dbReference>
<reference evidence="9" key="1">
    <citation type="submission" date="2015-04" db="UniProtKB">
        <authorList>
            <consortium name="EnsemblPlants"/>
        </authorList>
    </citation>
    <scope>IDENTIFICATION</scope>
    <source>
        <strain evidence="9">SL10</strain>
    </source>
</reference>
<dbReference type="Gene3D" id="3.30.110.60">
    <property type="entry name" value="YhbY-like"/>
    <property type="match status" value="2"/>
</dbReference>
<dbReference type="PANTHER" id="PTHR46247:SF1">
    <property type="entry name" value="CRS2-ASSOCIATED FACTOR 1, CHLOROPLASTIC"/>
    <property type="match status" value="1"/>
</dbReference>
<sequence length="761" mass="85069">MATSHLTSRSLLVQAQYPISRLPSNLRLSLSHHKQPAAVAKRRRAPAPSHPAFSSVIRGRPKKVPIPENGEPAAGVRVTERGLAYHLDGAPFEFQYSYTETPRARPVALREAPFLPFGPEVTPRPWTGRKPLPKSRKELPEFDSFMLPPPGKKGVKPVQSPGPFLAGTEPRYQAASREEVLGEPLTKEEVDELVKATLKTKRQLNIGRDGLTHNMLENIHSHWKRKRVCKIKCKGVCTVDMDNVCQQLEEKVGGKVIHHQGGVIFLFRGRNYNYRTRPIYPLMLWKPAAPVYPRLVKKIPDGLTPDEAEDMRKRGRQLPPICKLAKSNVRNRKYLREVDVEHETTTFICQKHLKCGITVEPMLLLLLSVFVVNVYIPFFLKIFKGKNGVYLNLVKQVREAFEACDLVRVDCSGLNKSDCRKIGAKLKDLVPCTLLSFEFEHILMWRGNDWKSSLPPLEENDFKVASDQILNSKEAGSGSALTPIELVNNATSLKKCNLIEGAEKLEDSMKSSFENGMILGSACANPGVCNSEGIDGTESSADAPIEFSPSNSARDLDPSQTSTLYCQSSLLDKSENGELIEMYPDRCGNSEQSPDVPEALTCLMGSSDEIHELETMRRNCKHLNGSDGVNSDSIVPSYMEGILLLFKQAIDSGMALVLNENEFADANYVYQKSVAFTKTAPRYLVLRHTPRKSHGTQKTEPAKNVRINKHLEEHKVSDHVKKKEIVMGGSRMQRNDHAREFLSDVVPQGTLRVDELAKLLA</sequence>
<feature type="domain" description="CRM" evidence="8">
    <location>
        <begin position="361"/>
        <end position="457"/>
    </location>
</feature>
<dbReference type="InterPro" id="IPR035920">
    <property type="entry name" value="YhbY-like_sf"/>
</dbReference>
<keyword evidence="3 7" id="KW-0694">RNA-binding</keyword>
<keyword evidence="1" id="KW-0507">mRNA processing</keyword>
<dbReference type="InterPro" id="IPR044599">
    <property type="entry name" value="CAF1P_plant"/>
</dbReference>
<dbReference type="SUPFAM" id="SSF75471">
    <property type="entry name" value="YhbY-like"/>
    <property type="match status" value="2"/>
</dbReference>
<dbReference type="GO" id="GO:0000373">
    <property type="term" value="P:Group II intron splicing"/>
    <property type="evidence" value="ECO:0007669"/>
    <property type="project" value="EnsemblPlants"/>
</dbReference>
<accession>A0A0E0HC04</accession>
<dbReference type="eggNOG" id="ENOG502QQC4">
    <property type="taxonomic scope" value="Eukaryota"/>
</dbReference>
<evidence type="ECO:0000256" key="1">
    <source>
        <dbReference type="ARBA" id="ARBA00022664"/>
    </source>
</evidence>
<dbReference type="AlphaFoldDB" id="A0A0E0HC04"/>
<dbReference type="PROSITE" id="PS51295">
    <property type="entry name" value="CRM"/>
    <property type="match status" value="2"/>
</dbReference>
<keyword evidence="10" id="KW-1185">Reference proteome</keyword>
<dbReference type="Gramene" id="ONIVA05G10470.1">
    <property type="protein sequence ID" value="ONIVA05G10470.1"/>
    <property type="gene ID" value="ONIVA05G10470"/>
</dbReference>